<gene>
    <name evidence="2" type="ORF">CT0861_06840</name>
</gene>
<dbReference type="Proteomes" id="UP000076552">
    <property type="component" value="Unassembled WGS sequence"/>
</dbReference>
<evidence type="ECO:0000256" key="1">
    <source>
        <dbReference type="SAM" id="MobiDB-lite"/>
    </source>
</evidence>
<feature type="region of interest" description="Disordered" evidence="1">
    <location>
        <begin position="67"/>
        <end position="87"/>
    </location>
</feature>
<dbReference type="EMBL" id="LFIV01000132">
    <property type="protein sequence ID" value="KZL68004.1"/>
    <property type="molecule type" value="Genomic_DNA"/>
</dbReference>
<evidence type="ECO:0000313" key="3">
    <source>
        <dbReference type="Proteomes" id="UP000076552"/>
    </source>
</evidence>
<reference evidence="2 3" key="1">
    <citation type="submission" date="2015-06" db="EMBL/GenBank/DDBJ databases">
        <title>Survival trade-offs in plant roots during colonization by closely related pathogenic and mutualistic fungi.</title>
        <authorList>
            <person name="Hacquard S."/>
            <person name="Kracher B."/>
            <person name="Hiruma K."/>
            <person name="Weinman A."/>
            <person name="Muench P."/>
            <person name="Garrido Oter R."/>
            <person name="Ver Loren van Themaat E."/>
            <person name="Dallerey J.-F."/>
            <person name="Damm U."/>
            <person name="Henrissat B."/>
            <person name="Lespinet O."/>
            <person name="Thon M."/>
            <person name="Kemen E."/>
            <person name="McHardy A.C."/>
            <person name="Schulze-Lefert P."/>
            <person name="O'Connell R.J."/>
        </authorList>
    </citation>
    <scope>NUCLEOTIDE SEQUENCE [LARGE SCALE GENOMIC DNA]</scope>
    <source>
        <strain evidence="2 3">0861</strain>
    </source>
</reference>
<accession>A0A166QJ89</accession>
<organism evidence="2 3">
    <name type="scientific">Colletotrichum tofieldiae</name>
    <dbReference type="NCBI Taxonomy" id="708197"/>
    <lineage>
        <taxon>Eukaryota</taxon>
        <taxon>Fungi</taxon>
        <taxon>Dikarya</taxon>
        <taxon>Ascomycota</taxon>
        <taxon>Pezizomycotina</taxon>
        <taxon>Sordariomycetes</taxon>
        <taxon>Hypocreomycetidae</taxon>
        <taxon>Glomerellales</taxon>
        <taxon>Glomerellaceae</taxon>
        <taxon>Colletotrichum</taxon>
        <taxon>Colletotrichum spaethianum species complex</taxon>
    </lineage>
</organism>
<protein>
    <submittedName>
        <fullName evidence="2">Uncharacterized protein</fullName>
    </submittedName>
</protein>
<dbReference type="STRING" id="708197.A0A166QJ89"/>
<dbReference type="AlphaFoldDB" id="A0A166QJ89"/>
<keyword evidence="3" id="KW-1185">Reference proteome</keyword>
<comment type="caution">
    <text evidence="2">The sequence shown here is derived from an EMBL/GenBank/DDBJ whole genome shotgun (WGS) entry which is preliminary data.</text>
</comment>
<name>A0A166QJ89_9PEZI</name>
<feature type="compositionally biased region" description="Basic and acidic residues" evidence="1">
    <location>
        <begin position="68"/>
        <end position="84"/>
    </location>
</feature>
<sequence length="146" mass="16931">MYFTDYEIAIERGGDQRKWSLKLTTYHKLGSFRTLKDDAWLGMIQTTRPRVLPEYHRKSPAAGVRQKWLQDRGKTSTAARERSNSETNTYAGPLPNWILPFSYMIAQRYSRFKGPSFDSKLLSACAIQGKVERKDQARLLIEEENP</sequence>
<evidence type="ECO:0000313" key="2">
    <source>
        <dbReference type="EMBL" id="KZL68004.1"/>
    </source>
</evidence>
<proteinExistence type="predicted"/>